<reference evidence="1" key="1">
    <citation type="submission" date="2013-05" db="EMBL/GenBank/DDBJ databases">
        <authorList>
            <person name="Yim A.K.Y."/>
            <person name="Chan T.F."/>
            <person name="Ji K.M."/>
            <person name="Liu X.Y."/>
            <person name="Zhou J.W."/>
            <person name="Li R.Q."/>
            <person name="Yang K.Y."/>
            <person name="Li J."/>
            <person name="Li M."/>
            <person name="Law P.T.W."/>
            <person name="Wu Y.L."/>
            <person name="Cai Z.L."/>
            <person name="Qin H."/>
            <person name="Bao Y."/>
            <person name="Leung R.K.K."/>
            <person name="Ng P.K.S."/>
            <person name="Zou J."/>
            <person name="Zhong X.J."/>
            <person name="Ran P.X."/>
            <person name="Zhong N.S."/>
            <person name="Liu Z.G."/>
            <person name="Tsui S.K.W."/>
        </authorList>
    </citation>
    <scope>NUCLEOTIDE SEQUENCE</scope>
    <source>
        <strain evidence="1">Derf</strain>
        <tissue evidence="1">Whole organism</tissue>
    </source>
</reference>
<sequence>MNLLSVDYDRLTFRHPYSLHGTRSVQLWLHNGQWRVFSICRYMMLCSIDANGVTPIPVATKTACSLSKMLDEGAP</sequence>
<proteinExistence type="predicted"/>
<organism evidence="1 2">
    <name type="scientific">Dermatophagoides farinae</name>
    <name type="common">American house dust mite</name>
    <dbReference type="NCBI Taxonomy" id="6954"/>
    <lineage>
        <taxon>Eukaryota</taxon>
        <taxon>Metazoa</taxon>
        <taxon>Ecdysozoa</taxon>
        <taxon>Arthropoda</taxon>
        <taxon>Chelicerata</taxon>
        <taxon>Arachnida</taxon>
        <taxon>Acari</taxon>
        <taxon>Acariformes</taxon>
        <taxon>Sarcoptiformes</taxon>
        <taxon>Astigmata</taxon>
        <taxon>Psoroptidia</taxon>
        <taxon>Analgoidea</taxon>
        <taxon>Pyroglyphidae</taxon>
        <taxon>Dermatophagoidinae</taxon>
        <taxon>Dermatophagoides</taxon>
    </lineage>
</organism>
<dbReference type="AlphaFoldDB" id="A0A922IG27"/>
<comment type="caution">
    <text evidence="1">The sequence shown here is derived from an EMBL/GenBank/DDBJ whole genome shotgun (WGS) entry which is preliminary data.</text>
</comment>
<evidence type="ECO:0000313" key="2">
    <source>
        <dbReference type="Proteomes" id="UP000790347"/>
    </source>
</evidence>
<gene>
    <name evidence="1" type="ORF">DERF_002150</name>
</gene>
<dbReference type="Proteomes" id="UP000790347">
    <property type="component" value="Unassembled WGS sequence"/>
</dbReference>
<dbReference type="EMBL" id="ASGP02000001">
    <property type="protein sequence ID" value="KAH9528183.1"/>
    <property type="molecule type" value="Genomic_DNA"/>
</dbReference>
<reference evidence="1" key="2">
    <citation type="journal article" date="2022" name="Res Sq">
        <title>Comparative Genomics Reveals Insights into the Divergent Evolution of Astigmatic Mites and Household Pest Adaptations.</title>
        <authorList>
            <person name="Xiong Q."/>
            <person name="Wan A.T.-Y."/>
            <person name="Liu X.-Y."/>
            <person name="Fung C.S.-H."/>
            <person name="Xiao X."/>
            <person name="Malainual N."/>
            <person name="Hou J."/>
            <person name="Wang L."/>
            <person name="Wang M."/>
            <person name="Yang K."/>
            <person name="Cui Y."/>
            <person name="Leung E."/>
            <person name="Nong W."/>
            <person name="Shin S.-K."/>
            <person name="Au S."/>
            <person name="Jeong K.Y."/>
            <person name="Chew F.T."/>
            <person name="Hui J."/>
            <person name="Leung T.F."/>
            <person name="Tungtrongchitr A."/>
            <person name="Zhong N."/>
            <person name="Liu Z."/>
            <person name="Tsui S."/>
        </authorList>
    </citation>
    <scope>NUCLEOTIDE SEQUENCE</scope>
    <source>
        <strain evidence="1">Derf</strain>
        <tissue evidence="1">Whole organism</tissue>
    </source>
</reference>
<keyword evidence="2" id="KW-1185">Reference proteome</keyword>
<accession>A0A922IG27</accession>
<name>A0A922IG27_DERFA</name>
<protein>
    <submittedName>
        <fullName evidence="1">Uncharacterized protein</fullName>
    </submittedName>
</protein>
<evidence type="ECO:0000313" key="1">
    <source>
        <dbReference type="EMBL" id="KAH9528183.1"/>
    </source>
</evidence>